<gene>
    <name evidence="5" type="ORF">KAOT1_21122</name>
</gene>
<dbReference type="OrthoDB" id="1142396at2"/>
<dbReference type="Pfam" id="PF00535">
    <property type="entry name" value="Glycos_transf_2"/>
    <property type="match status" value="1"/>
</dbReference>
<sequence length="292" mass="33137">MNYYIVIPAHNEAAFIQQTLHSIVTQTLAPKKVVVVNDNSSDATESIIDKFTSQHRFISKVNTNSSDEHLPGSKVINAFYKGFETLDDDFDIIVKLDADIVLPNNYFETICKHFSNDATIGIAGGLAYIEKSGNWVYETIADKNHVRGPFKAYRKACFEQIGGLKKELGWDTADVLLARFHGWKVHVDQSLLVKHLKPTGNAYKQNVHRKHGAVFYKLGYGSLISLISAFKIALKKKKIRVFFAYMDGFFTAKKTRVPQMVTPAEARFIRTYRRTQMARKLKSFFGIQSSEN</sequence>
<dbReference type="SUPFAM" id="SSF53448">
    <property type="entry name" value="Nucleotide-diphospho-sugar transferases"/>
    <property type="match status" value="1"/>
</dbReference>
<dbReference type="AlphaFoldDB" id="A9DMH2"/>
<reference evidence="5 6" key="1">
    <citation type="journal article" date="2011" name="J. Bacteriol.">
        <title>Genome sequence of the algicidal bacterium Kordia algicida OT-1.</title>
        <authorList>
            <person name="Lee H.S."/>
            <person name="Kang S.G."/>
            <person name="Kwon K.K."/>
            <person name="Lee J.H."/>
            <person name="Kim S.J."/>
        </authorList>
    </citation>
    <scope>NUCLEOTIDE SEQUENCE [LARGE SCALE GENOMIC DNA]</scope>
    <source>
        <strain evidence="5 6">OT-1</strain>
    </source>
</reference>
<proteinExistence type="inferred from homology"/>
<dbReference type="RefSeq" id="WP_007096753.1">
    <property type="nucleotide sequence ID" value="NZ_CP142125.1"/>
</dbReference>
<keyword evidence="6" id="KW-1185">Reference proteome</keyword>
<comment type="similarity">
    <text evidence="1">Belongs to the glycosyltransferase 2 family.</text>
</comment>
<dbReference type="PANTHER" id="PTHR43630:SF1">
    <property type="entry name" value="POLY-BETA-1,6-N-ACETYL-D-GLUCOSAMINE SYNTHASE"/>
    <property type="match status" value="1"/>
</dbReference>
<dbReference type="InterPro" id="IPR029044">
    <property type="entry name" value="Nucleotide-diphossugar_trans"/>
</dbReference>
<evidence type="ECO:0000256" key="2">
    <source>
        <dbReference type="ARBA" id="ARBA00022676"/>
    </source>
</evidence>
<dbReference type="STRING" id="391587.KAOT1_21122"/>
<evidence type="ECO:0000313" key="6">
    <source>
        <dbReference type="Proteomes" id="UP000002945"/>
    </source>
</evidence>
<dbReference type="Proteomes" id="UP000002945">
    <property type="component" value="Unassembled WGS sequence"/>
</dbReference>
<evidence type="ECO:0000256" key="3">
    <source>
        <dbReference type="ARBA" id="ARBA00022679"/>
    </source>
</evidence>
<keyword evidence="2" id="KW-0328">Glycosyltransferase</keyword>
<accession>A9DMH2</accession>
<dbReference type="PANTHER" id="PTHR43630">
    <property type="entry name" value="POLY-BETA-1,6-N-ACETYL-D-GLUCOSAMINE SYNTHASE"/>
    <property type="match status" value="1"/>
</dbReference>
<protein>
    <submittedName>
        <fullName evidence="5">Glycosyl transferase, family 2</fullName>
    </submittedName>
</protein>
<keyword evidence="3 5" id="KW-0808">Transferase</keyword>
<dbReference type="InterPro" id="IPR001173">
    <property type="entry name" value="Glyco_trans_2-like"/>
</dbReference>
<evidence type="ECO:0000256" key="1">
    <source>
        <dbReference type="ARBA" id="ARBA00006739"/>
    </source>
</evidence>
<dbReference type="Gene3D" id="3.90.550.10">
    <property type="entry name" value="Spore Coat Polysaccharide Biosynthesis Protein SpsA, Chain A"/>
    <property type="match status" value="1"/>
</dbReference>
<dbReference type="GO" id="GO:0016757">
    <property type="term" value="F:glycosyltransferase activity"/>
    <property type="evidence" value="ECO:0007669"/>
    <property type="project" value="UniProtKB-KW"/>
</dbReference>
<dbReference type="eggNOG" id="COG1215">
    <property type="taxonomic scope" value="Bacteria"/>
</dbReference>
<dbReference type="HOGENOM" id="CLU_076334_0_0_10"/>
<evidence type="ECO:0000259" key="4">
    <source>
        <dbReference type="Pfam" id="PF00535"/>
    </source>
</evidence>
<dbReference type="EMBL" id="ABIB01000002">
    <property type="protein sequence ID" value="EDP97705.1"/>
    <property type="molecule type" value="Genomic_DNA"/>
</dbReference>
<name>A9DMH2_9FLAO</name>
<evidence type="ECO:0000313" key="5">
    <source>
        <dbReference type="EMBL" id="EDP97705.1"/>
    </source>
</evidence>
<feature type="domain" description="Glycosyltransferase 2-like" evidence="4">
    <location>
        <begin position="5"/>
        <end position="140"/>
    </location>
</feature>
<comment type="caution">
    <text evidence="5">The sequence shown here is derived from an EMBL/GenBank/DDBJ whole genome shotgun (WGS) entry which is preliminary data.</text>
</comment>
<organism evidence="5 6">
    <name type="scientific">Kordia algicida OT-1</name>
    <dbReference type="NCBI Taxonomy" id="391587"/>
    <lineage>
        <taxon>Bacteria</taxon>
        <taxon>Pseudomonadati</taxon>
        <taxon>Bacteroidota</taxon>
        <taxon>Flavobacteriia</taxon>
        <taxon>Flavobacteriales</taxon>
        <taxon>Flavobacteriaceae</taxon>
        <taxon>Kordia</taxon>
    </lineage>
</organism>